<dbReference type="InterPro" id="IPR001789">
    <property type="entry name" value="Sig_transdc_resp-reg_receiver"/>
</dbReference>
<dbReference type="EC" id="2.7.13.3" evidence="2"/>
<evidence type="ECO:0000256" key="2">
    <source>
        <dbReference type="ARBA" id="ARBA00012438"/>
    </source>
</evidence>
<gene>
    <name evidence="7" type="ORF">HZT40_14945</name>
</gene>
<dbReference type="Gene3D" id="3.30.565.10">
    <property type="entry name" value="Histidine kinase-like ATPase, C-terminal domain"/>
    <property type="match status" value="1"/>
</dbReference>
<dbReference type="InterPro" id="IPR005467">
    <property type="entry name" value="His_kinase_dom"/>
</dbReference>
<dbReference type="PROSITE" id="PS50109">
    <property type="entry name" value="HIS_KIN"/>
    <property type="match status" value="1"/>
</dbReference>
<name>A0A7L6AUB5_9GAMM</name>
<keyword evidence="3 4" id="KW-0597">Phosphoprotein</keyword>
<dbReference type="AlphaFoldDB" id="A0A7L6AUB5"/>
<evidence type="ECO:0000256" key="4">
    <source>
        <dbReference type="PROSITE-ProRule" id="PRU00169"/>
    </source>
</evidence>
<proteinExistence type="predicted"/>
<dbReference type="SUPFAM" id="SSF52172">
    <property type="entry name" value="CheY-like"/>
    <property type="match status" value="1"/>
</dbReference>
<dbReference type="InterPro" id="IPR003594">
    <property type="entry name" value="HATPase_dom"/>
</dbReference>
<evidence type="ECO:0000313" key="7">
    <source>
        <dbReference type="EMBL" id="QLQ32668.1"/>
    </source>
</evidence>
<protein>
    <recommendedName>
        <fullName evidence="2">histidine kinase</fullName>
        <ecNumber evidence="2">2.7.13.3</ecNumber>
    </recommendedName>
</protein>
<dbReference type="PRINTS" id="PR00344">
    <property type="entry name" value="BCTRLSENSOR"/>
</dbReference>
<dbReference type="PANTHER" id="PTHR43547">
    <property type="entry name" value="TWO-COMPONENT HISTIDINE KINASE"/>
    <property type="match status" value="1"/>
</dbReference>
<dbReference type="Pfam" id="PF00072">
    <property type="entry name" value="Response_reg"/>
    <property type="match status" value="1"/>
</dbReference>
<dbReference type="GO" id="GO:0000155">
    <property type="term" value="F:phosphorelay sensor kinase activity"/>
    <property type="evidence" value="ECO:0007669"/>
    <property type="project" value="TreeGrafter"/>
</dbReference>
<dbReference type="EMBL" id="CP059265">
    <property type="protein sequence ID" value="QLQ32668.1"/>
    <property type="molecule type" value="Genomic_DNA"/>
</dbReference>
<evidence type="ECO:0000259" key="5">
    <source>
        <dbReference type="PROSITE" id="PS50109"/>
    </source>
</evidence>
<feature type="modified residue" description="4-aspartylphosphate" evidence="4">
    <location>
        <position position="245"/>
    </location>
</feature>
<dbReference type="SMART" id="SM00448">
    <property type="entry name" value="REC"/>
    <property type="match status" value="1"/>
</dbReference>
<dbReference type="PANTHER" id="PTHR43547:SF2">
    <property type="entry name" value="HYBRID SIGNAL TRANSDUCTION HISTIDINE KINASE C"/>
    <property type="match status" value="1"/>
</dbReference>
<evidence type="ECO:0000313" key="8">
    <source>
        <dbReference type="Proteomes" id="UP000510621"/>
    </source>
</evidence>
<dbReference type="SMART" id="SM00387">
    <property type="entry name" value="HATPase_c"/>
    <property type="match status" value="1"/>
</dbReference>
<evidence type="ECO:0000256" key="1">
    <source>
        <dbReference type="ARBA" id="ARBA00000085"/>
    </source>
</evidence>
<keyword evidence="7" id="KW-0808">Transferase</keyword>
<evidence type="ECO:0000259" key="6">
    <source>
        <dbReference type="PROSITE" id="PS50110"/>
    </source>
</evidence>
<dbReference type="SUPFAM" id="SSF55874">
    <property type="entry name" value="ATPase domain of HSP90 chaperone/DNA topoisomerase II/histidine kinase"/>
    <property type="match status" value="1"/>
</dbReference>
<dbReference type="Gene3D" id="3.40.50.2300">
    <property type="match status" value="1"/>
</dbReference>
<reference evidence="7" key="1">
    <citation type="submission" date="2020-06" db="EMBL/GenBank/DDBJ databases">
        <title>Analysis procedures for assessing recovery of high quality, complete, closed genomes from Nanopore long read metagenome sequencing.</title>
        <authorList>
            <person name="Bessarab I."/>
            <person name="Arumugam K."/>
            <person name="Haryono M."/>
            <person name="Liu X."/>
            <person name="Roy S."/>
            <person name="Zuniga-Montanez R.E."/>
            <person name="Qiu G."/>
            <person name="Drautz-Moses D.I."/>
            <person name="Law Y.Y."/>
            <person name="Wuertz S."/>
            <person name="Lauro F.M."/>
            <person name="Huson D.H."/>
            <person name="Williams R.B."/>
        </authorList>
    </citation>
    <scope>NUCLEOTIDE SEQUENCE [LARGE SCALE GENOMIC DNA]</scope>
    <source>
        <strain evidence="7">SSD2</strain>
    </source>
</reference>
<evidence type="ECO:0000256" key="3">
    <source>
        <dbReference type="ARBA" id="ARBA00022553"/>
    </source>
</evidence>
<dbReference type="Proteomes" id="UP000510621">
    <property type="component" value="Chromosome"/>
</dbReference>
<organism evidence="7 8">
    <name type="scientific">Candidatus Thiothrix singaporensis</name>
    <dbReference type="NCBI Taxonomy" id="2799669"/>
    <lineage>
        <taxon>Bacteria</taxon>
        <taxon>Pseudomonadati</taxon>
        <taxon>Pseudomonadota</taxon>
        <taxon>Gammaproteobacteria</taxon>
        <taxon>Thiotrichales</taxon>
        <taxon>Thiotrichaceae</taxon>
        <taxon>Thiothrix</taxon>
    </lineage>
</organism>
<keyword evidence="7" id="KW-0418">Kinase</keyword>
<comment type="catalytic activity">
    <reaction evidence="1">
        <text>ATP + protein L-histidine = ADP + protein N-phospho-L-histidine.</text>
        <dbReference type="EC" id="2.7.13.3"/>
    </reaction>
</comment>
<dbReference type="Pfam" id="PF02518">
    <property type="entry name" value="HATPase_c"/>
    <property type="match status" value="1"/>
</dbReference>
<dbReference type="InterPro" id="IPR036890">
    <property type="entry name" value="HATPase_C_sf"/>
</dbReference>
<sequence length="306" mass="34004">MDDLLDVSRVTRGKIKLQKERVNLAEIIRQAIETSRPLIDARNHQLKVCLPQAEICVDGDATRLAQIISNLLNNAAKYTDAGGYISLMLEQRSGSIGGKALIRVKDNGRGWSQPRWRTCSTCSIRYRNIDRAEGGLGIGLYLVKTLAAMHGGHVEAFSEGRGKGSEFVIHLPCLRPEQSGEGLAADAEAKPVCGKRILLVDDNPDVADSMAMLLKLFGHEIIIAYDGREAVSIALREQPDVVLLDIGLPYLNGYEACRAMRKAGLTRAMIVALTGYGQEEDRKKRRKRVSTSIWPSRWTWMCWRNC</sequence>
<feature type="domain" description="Response regulatory" evidence="6">
    <location>
        <begin position="196"/>
        <end position="306"/>
    </location>
</feature>
<dbReference type="InterPro" id="IPR004358">
    <property type="entry name" value="Sig_transdc_His_kin-like_C"/>
</dbReference>
<dbReference type="PROSITE" id="PS50110">
    <property type="entry name" value="RESPONSE_REGULATORY"/>
    <property type="match status" value="1"/>
</dbReference>
<dbReference type="KEGG" id="this:HZT40_14945"/>
<feature type="domain" description="Histidine kinase" evidence="5">
    <location>
        <begin position="1"/>
        <end position="175"/>
    </location>
</feature>
<dbReference type="InterPro" id="IPR011006">
    <property type="entry name" value="CheY-like_superfamily"/>
</dbReference>
<accession>A0A7L6AUB5</accession>
<keyword evidence="8" id="KW-1185">Reference proteome</keyword>